<accession>A0ABD0Y4H0</accession>
<dbReference type="EMBL" id="JBFDAA010000014">
    <property type="protein sequence ID" value="KAL1122326.1"/>
    <property type="molecule type" value="Genomic_DNA"/>
</dbReference>
<reference evidence="2 3" key="1">
    <citation type="submission" date="2024-07" db="EMBL/GenBank/DDBJ databases">
        <title>Chromosome-level genome assembly of the water stick insect Ranatra chinensis (Heteroptera: Nepidae).</title>
        <authorList>
            <person name="Liu X."/>
        </authorList>
    </citation>
    <scope>NUCLEOTIDE SEQUENCE [LARGE SCALE GENOMIC DNA]</scope>
    <source>
        <strain evidence="2">Cailab_2021Rc</strain>
        <tissue evidence="2">Muscle</tissue>
    </source>
</reference>
<proteinExistence type="predicted"/>
<comment type="caution">
    <text evidence="2">The sequence shown here is derived from an EMBL/GenBank/DDBJ whole genome shotgun (WGS) entry which is preliminary data.</text>
</comment>
<dbReference type="Proteomes" id="UP001558652">
    <property type="component" value="Unassembled WGS sequence"/>
</dbReference>
<feature type="compositionally biased region" description="Acidic residues" evidence="1">
    <location>
        <begin position="66"/>
        <end position="76"/>
    </location>
</feature>
<keyword evidence="3" id="KW-1185">Reference proteome</keyword>
<evidence type="ECO:0000313" key="2">
    <source>
        <dbReference type="EMBL" id="KAL1122326.1"/>
    </source>
</evidence>
<evidence type="ECO:0000313" key="3">
    <source>
        <dbReference type="Proteomes" id="UP001558652"/>
    </source>
</evidence>
<gene>
    <name evidence="2" type="ORF">AAG570_003731</name>
</gene>
<organism evidence="2 3">
    <name type="scientific">Ranatra chinensis</name>
    <dbReference type="NCBI Taxonomy" id="642074"/>
    <lineage>
        <taxon>Eukaryota</taxon>
        <taxon>Metazoa</taxon>
        <taxon>Ecdysozoa</taxon>
        <taxon>Arthropoda</taxon>
        <taxon>Hexapoda</taxon>
        <taxon>Insecta</taxon>
        <taxon>Pterygota</taxon>
        <taxon>Neoptera</taxon>
        <taxon>Paraneoptera</taxon>
        <taxon>Hemiptera</taxon>
        <taxon>Heteroptera</taxon>
        <taxon>Panheteroptera</taxon>
        <taxon>Nepomorpha</taxon>
        <taxon>Nepidae</taxon>
        <taxon>Ranatrinae</taxon>
        <taxon>Ranatra</taxon>
    </lineage>
</organism>
<evidence type="ECO:0000256" key="1">
    <source>
        <dbReference type="SAM" id="MobiDB-lite"/>
    </source>
</evidence>
<feature type="region of interest" description="Disordered" evidence="1">
    <location>
        <begin position="1"/>
        <end position="124"/>
    </location>
</feature>
<dbReference type="AlphaFoldDB" id="A0ABD0Y4H0"/>
<name>A0ABD0Y4H0_9HEMI</name>
<sequence>MVNMAETESMFLGPNRLPLNGVVSDDSEAELEAPSILMTPYQQNASAGSQRRNKRKNFQPRNILYSEEEEEEEESALDLSSSEPESKRFKQEEEEQEEEEHPTWVNPVENEAVEESPPVSPRPRGFQLLQQAFLGGQPPPDASDIREYAQNTVKELLEIYGLNGPEVAESITNNVPIANFSSGES</sequence>
<protein>
    <submittedName>
        <fullName evidence="2">Uncharacterized protein</fullName>
    </submittedName>
</protein>
<feature type="compositionally biased region" description="Polar residues" evidence="1">
    <location>
        <begin position="40"/>
        <end position="50"/>
    </location>
</feature>